<name>A0A450WI13_9GAMM</name>
<protein>
    <submittedName>
        <fullName evidence="1">Uncharacterized protein</fullName>
    </submittedName>
</protein>
<organism evidence="1">
    <name type="scientific">Candidatus Kentrum sp. LFY</name>
    <dbReference type="NCBI Taxonomy" id="2126342"/>
    <lineage>
        <taxon>Bacteria</taxon>
        <taxon>Pseudomonadati</taxon>
        <taxon>Pseudomonadota</taxon>
        <taxon>Gammaproteobacteria</taxon>
        <taxon>Candidatus Kentrum</taxon>
    </lineage>
</organism>
<dbReference type="EMBL" id="CAADFN010000025">
    <property type="protein sequence ID" value="VFK16664.1"/>
    <property type="molecule type" value="Genomic_DNA"/>
</dbReference>
<sequence length="234" mass="27158">MQLIRKLLIAGDPYKVVEEDVRLDLHSPGRANFTIASKPLPKGVHLVDFRIGYAKLDKMYHLFDGYVERTEPIDNRHLKVFCRERTAALRYPLPMNLRHVSLRDVLARVSKETGLVFSTQEKEYATRKLPNVYNLGNGYQLMDSLGKALAISRYLWQQQSNGTVFVGSWNDSFWAEKSIQIPAQILTEHRANNIVRMMAIPALRPGVLANERFIHQLRFFGNEMEIQWTRQFEI</sequence>
<dbReference type="AlphaFoldDB" id="A0A450WI13"/>
<evidence type="ECO:0000313" key="1">
    <source>
        <dbReference type="EMBL" id="VFK16664.1"/>
    </source>
</evidence>
<proteinExistence type="predicted"/>
<reference evidence="1" key="1">
    <citation type="submission" date="2019-02" db="EMBL/GenBank/DDBJ databases">
        <authorList>
            <person name="Gruber-Vodicka R. H."/>
            <person name="Seah K. B. B."/>
        </authorList>
    </citation>
    <scope>NUCLEOTIDE SEQUENCE</scope>
    <source>
        <strain evidence="1">BECK_BY7</strain>
    </source>
</reference>
<gene>
    <name evidence="1" type="ORF">BECKLFY1418C_GA0070996_102514</name>
</gene>
<accession>A0A450WI13</accession>